<gene>
    <name evidence="1" type="primary">pcm</name>
    <name evidence="1" type="ORF">GKC49_26155</name>
</gene>
<dbReference type="GO" id="GO:0032259">
    <property type="term" value="P:methylation"/>
    <property type="evidence" value="ECO:0007669"/>
    <property type="project" value="UniProtKB-KW"/>
</dbReference>
<organism evidence="1 2">
    <name type="scientific">Enterobacter agglomerans</name>
    <name type="common">Erwinia herbicola</name>
    <name type="synonym">Pantoea agglomerans</name>
    <dbReference type="NCBI Taxonomy" id="549"/>
    <lineage>
        <taxon>Bacteria</taxon>
        <taxon>Pseudomonadati</taxon>
        <taxon>Pseudomonadota</taxon>
        <taxon>Gammaproteobacteria</taxon>
        <taxon>Enterobacterales</taxon>
        <taxon>Erwiniaceae</taxon>
        <taxon>Pantoea</taxon>
        <taxon>Pantoea agglomerans group</taxon>
    </lineage>
</organism>
<dbReference type="Proteomes" id="UP000461948">
    <property type="component" value="Unassembled WGS sequence"/>
</dbReference>
<feature type="non-terminal residue" evidence="1">
    <location>
        <position position="27"/>
    </location>
</feature>
<dbReference type="EC" id="2.1.1.77" evidence="1"/>
<evidence type="ECO:0000313" key="1">
    <source>
        <dbReference type="EMBL" id="MSE18442.1"/>
    </source>
</evidence>
<reference evidence="1 2" key="1">
    <citation type="submission" date="2019-11" db="EMBL/GenBank/DDBJ databases">
        <title>Draft Genome Sequence of Plant Growth-Promoting Rhizosphere-Associated Bacteria.</title>
        <authorList>
            <person name="Vasilyev I.Y."/>
            <person name="Radchenko V."/>
            <person name="Ilnitskaya E.V."/>
        </authorList>
    </citation>
    <scope>NUCLEOTIDE SEQUENCE [LARGE SCALE GENOMIC DNA]</scope>
    <source>
        <strain evidence="1 2">VRA_MhP_f</strain>
    </source>
</reference>
<name>A0A7X2MS94_ENTAG</name>
<proteinExistence type="predicted"/>
<dbReference type="EMBL" id="WKLC01001825">
    <property type="protein sequence ID" value="MSE18442.1"/>
    <property type="molecule type" value="Genomic_DNA"/>
</dbReference>
<sequence length="27" mass="3168">MVNRRIETLLSQLRQQGIDDENLLKAI</sequence>
<dbReference type="GO" id="GO:0004719">
    <property type="term" value="F:protein-L-isoaspartate (D-aspartate) O-methyltransferase activity"/>
    <property type="evidence" value="ECO:0007669"/>
    <property type="project" value="UniProtKB-EC"/>
</dbReference>
<keyword evidence="1" id="KW-0489">Methyltransferase</keyword>
<protein>
    <submittedName>
        <fullName evidence="1">Protein-L-isoaspartate(D-aspartate) O-methyltransferase</fullName>
        <ecNumber evidence="1">2.1.1.77</ecNumber>
    </submittedName>
</protein>
<dbReference type="AlphaFoldDB" id="A0A7X2MS94"/>
<evidence type="ECO:0000313" key="2">
    <source>
        <dbReference type="Proteomes" id="UP000461948"/>
    </source>
</evidence>
<keyword evidence="1" id="KW-0808">Transferase</keyword>
<comment type="caution">
    <text evidence="1">The sequence shown here is derived from an EMBL/GenBank/DDBJ whole genome shotgun (WGS) entry which is preliminary data.</text>
</comment>
<accession>A0A7X2MS94</accession>